<dbReference type="InterPro" id="IPR001212">
    <property type="entry name" value="Somatomedin_B_dom"/>
</dbReference>
<dbReference type="Proteomes" id="UP001153954">
    <property type="component" value="Unassembled WGS sequence"/>
</dbReference>
<evidence type="ECO:0000259" key="3">
    <source>
        <dbReference type="PROSITE" id="PS50958"/>
    </source>
</evidence>
<dbReference type="SMART" id="SM00201">
    <property type="entry name" value="SO"/>
    <property type="match status" value="1"/>
</dbReference>
<feature type="transmembrane region" description="Helical" evidence="2">
    <location>
        <begin position="37"/>
        <end position="58"/>
    </location>
</feature>
<keyword evidence="2" id="KW-0472">Membrane</keyword>
<comment type="caution">
    <text evidence="4">The sequence shown here is derived from an EMBL/GenBank/DDBJ whole genome shotgun (WGS) entry which is preliminary data.</text>
</comment>
<dbReference type="PROSITE" id="PS50958">
    <property type="entry name" value="SMB_2"/>
    <property type="match status" value="1"/>
</dbReference>
<reference evidence="4" key="1">
    <citation type="submission" date="2022-03" db="EMBL/GenBank/DDBJ databases">
        <authorList>
            <person name="Tunstrom K."/>
        </authorList>
    </citation>
    <scope>NUCLEOTIDE SEQUENCE</scope>
</reference>
<protein>
    <recommendedName>
        <fullName evidence="3">SMB domain-containing protein</fullName>
    </recommendedName>
</protein>
<keyword evidence="5" id="KW-1185">Reference proteome</keyword>
<sequence>MVKKSALNKIVGPVILGIYTVWTAFTQQEKRDLPNRVILTGMYFLLLCALSGVVTAYWRPGLPPPPYCGIDHNCCTNRQDDCSHIILDTLCYCDEFCERHTHDDCCPDYQSVCKNEEPKELLTPCKHGGNIYQLGETRMEDCNKW</sequence>
<dbReference type="EMBL" id="CAKOGL010000018">
    <property type="protein sequence ID" value="CAH2097848.1"/>
    <property type="molecule type" value="Genomic_DNA"/>
</dbReference>
<evidence type="ECO:0000313" key="5">
    <source>
        <dbReference type="Proteomes" id="UP001153954"/>
    </source>
</evidence>
<evidence type="ECO:0000256" key="2">
    <source>
        <dbReference type="SAM" id="Phobius"/>
    </source>
</evidence>
<gene>
    <name evidence="4" type="ORF">EEDITHA_LOCUS13023</name>
</gene>
<keyword evidence="2" id="KW-1133">Transmembrane helix</keyword>
<keyword evidence="2" id="KW-0812">Transmembrane</keyword>
<evidence type="ECO:0000256" key="1">
    <source>
        <dbReference type="ARBA" id="ARBA00023157"/>
    </source>
</evidence>
<dbReference type="AlphaFoldDB" id="A0AAU9UIQ3"/>
<organism evidence="4 5">
    <name type="scientific">Euphydryas editha</name>
    <name type="common">Edith's checkerspot</name>
    <dbReference type="NCBI Taxonomy" id="104508"/>
    <lineage>
        <taxon>Eukaryota</taxon>
        <taxon>Metazoa</taxon>
        <taxon>Ecdysozoa</taxon>
        <taxon>Arthropoda</taxon>
        <taxon>Hexapoda</taxon>
        <taxon>Insecta</taxon>
        <taxon>Pterygota</taxon>
        <taxon>Neoptera</taxon>
        <taxon>Endopterygota</taxon>
        <taxon>Lepidoptera</taxon>
        <taxon>Glossata</taxon>
        <taxon>Ditrysia</taxon>
        <taxon>Papilionoidea</taxon>
        <taxon>Nymphalidae</taxon>
        <taxon>Nymphalinae</taxon>
        <taxon>Euphydryas</taxon>
    </lineage>
</organism>
<proteinExistence type="predicted"/>
<accession>A0AAU9UIQ3</accession>
<feature type="transmembrane region" description="Helical" evidence="2">
    <location>
        <begin position="6"/>
        <end position="25"/>
    </location>
</feature>
<feature type="domain" description="SMB" evidence="3">
    <location>
        <begin position="71"/>
        <end position="119"/>
    </location>
</feature>
<keyword evidence="1" id="KW-1015">Disulfide bond</keyword>
<evidence type="ECO:0000313" key="4">
    <source>
        <dbReference type="EMBL" id="CAH2097848.1"/>
    </source>
</evidence>
<name>A0AAU9UIQ3_EUPED</name>